<dbReference type="EMBL" id="JACMYC010000015">
    <property type="protein sequence ID" value="MBC2962035.1"/>
    <property type="molecule type" value="Genomic_DNA"/>
</dbReference>
<dbReference type="Proteomes" id="UP000604001">
    <property type="component" value="Unassembled WGS sequence"/>
</dbReference>
<name>A0ABR6UCN8_9ACTN</name>
<evidence type="ECO:0000313" key="4">
    <source>
        <dbReference type="EMBL" id="MBC2962035.1"/>
    </source>
</evidence>
<dbReference type="PROSITE" id="PS51257">
    <property type="entry name" value="PROKAR_LIPOPROTEIN"/>
    <property type="match status" value="1"/>
</dbReference>
<evidence type="ECO:0000313" key="5">
    <source>
        <dbReference type="Proteomes" id="UP000604001"/>
    </source>
</evidence>
<evidence type="ECO:0000256" key="2">
    <source>
        <dbReference type="SAM" id="SignalP"/>
    </source>
</evidence>
<keyword evidence="5" id="KW-1185">Reference proteome</keyword>
<accession>A0ABR6UCN8</accession>
<gene>
    <name evidence="4" type="ORF">H7344_17205</name>
</gene>
<feature type="chain" id="PRO_5045635539" evidence="2">
    <location>
        <begin position="21"/>
        <end position="275"/>
    </location>
</feature>
<organism evidence="4 5">
    <name type="scientific">Nocardioides deserti</name>
    <dbReference type="NCBI Taxonomy" id="1588644"/>
    <lineage>
        <taxon>Bacteria</taxon>
        <taxon>Bacillati</taxon>
        <taxon>Actinomycetota</taxon>
        <taxon>Actinomycetes</taxon>
        <taxon>Propionibacteriales</taxon>
        <taxon>Nocardioidaceae</taxon>
        <taxon>Nocardioides</taxon>
    </lineage>
</organism>
<dbReference type="Pfam" id="PF13845">
    <property type="entry name" value="Septum_form"/>
    <property type="match status" value="1"/>
</dbReference>
<sequence>MRGRAAALLLLALAAGCSSVSEPEPSSTSRPTPSGSPTATAPSAAPLREPEDRACYRMTYAEAVAPTTATDPVPCSGRHTSRTYAVGTLDAVVGGHLLAVDSDRVQQQVADECPRRLGPFLGGDREAQRLSMLRSVWFTPTVEESDAGADWFRCDVVSLAGPEELAPLTGRLAGVLDRPEAARRWAMCGTAGPDAPGFRRVPCSADHTWRAVAVVDLGSGRYPGEAAVRDAGQDPCEDAGRDAADDPLSFEWGYEWPSADQWRSGTTFGRCWAPD</sequence>
<evidence type="ECO:0000259" key="3">
    <source>
        <dbReference type="Pfam" id="PF13845"/>
    </source>
</evidence>
<feature type="region of interest" description="Disordered" evidence="1">
    <location>
        <begin position="19"/>
        <end position="48"/>
    </location>
</feature>
<proteinExistence type="predicted"/>
<feature type="signal peptide" evidence="2">
    <location>
        <begin position="1"/>
        <end position="20"/>
    </location>
</feature>
<feature type="domain" description="Septum formation-related" evidence="3">
    <location>
        <begin position="138"/>
        <end position="271"/>
    </location>
</feature>
<dbReference type="RefSeq" id="WP_186347229.1">
    <property type="nucleotide sequence ID" value="NZ_BMMR01000007.1"/>
</dbReference>
<keyword evidence="2" id="KW-0732">Signal</keyword>
<evidence type="ECO:0000256" key="1">
    <source>
        <dbReference type="SAM" id="MobiDB-lite"/>
    </source>
</evidence>
<dbReference type="InterPro" id="IPR026004">
    <property type="entry name" value="Septum_form"/>
</dbReference>
<feature type="compositionally biased region" description="Low complexity" evidence="1">
    <location>
        <begin position="19"/>
        <end position="46"/>
    </location>
</feature>
<comment type="caution">
    <text evidence="4">The sequence shown here is derived from an EMBL/GenBank/DDBJ whole genome shotgun (WGS) entry which is preliminary data.</text>
</comment>
<reference evidence="4 5" key="1">
    <citation type="submission" date="2020-08" db="EMBL/GenBank/DDBJ databases">
        <title>novel species in genus Nocardioides.</title>
        <authorList>
            <person name="Zhang G."/>
        </authorList>
    </citation>
    <scope>NUCLEOTIDE SEQUENCE [LARGE SCALE GENOMIC DNA]</scope>
    <source>
        <strain evidence="4 5">SC8A-24</strain>
    </source>
</reference>
<protein>
    <submittedName>
        <fullName evidence="4">Septum formation family protein</fullName>
    </submittedName>
</protein>